<evidence type="ECO:0000256" key="2">
    <source>
        <dbReference type="ARBA" id="ARBA00007755"/>
    </source>
</evidence>
<comment type="similarity">
    <text evidence="2">Belongs to the peptide transporter carbon starvation (CstA) (TC 2.A.114) family.</text>
</comment>
<feature type="transmembrane region" description="Helical" evidence="7">
    <location>
        <begin position="6"/>
        <end position="26"/>
    </location>
</feature>
<dbReference type="GO" id="GO:0009267">
    <property type="term" value="P:cellular response to starvation"/>
    <property type="evidence" value="ECO:0007669"/>
    <property type="project" value="InterPro"/>
</dbReference>
<gene>
    <name evidence="9" type="ORF">DWB85_10510</name>
</gene>
<feature type="transmembrane region" description="Helical" evidence="7">
    <location>
        <begin position="289"/>
        <end position="314"/>
    </location>
</feature>
<feature type="transmembrane region" description="Helical" evidence="7">
    <location>
        <begin position="462"/>
        <end position="486"/>
    </location>
</feature>
<dbReference type="EMBL" id="QRAN01000010">
    <property type="protein sequence ID" value="RLQ21836.1"/>
    <property type="molecule type" value="Genomic_DNA"/>
</dbReference>
<evidence type="ECO:0000256" key="3">
    <source>
        <dbReference type="ARBA" id="ARBA00022475"/>
    </source>
</evidence>
<feature type="transmembrane region" description="Helical" evidence="7">
    <location>
        <begin position="158"/>
        <end position="176"/>
    </location>
</feature>
<keyword evidence="10" id="KW-1185">Reference proteome</keyword>
<feature type="transmembrane region" description="Helical" evidence="7">
    <location>
        <begin position="86"/>
        <end position="107"/>
    </location>
</feature>
<feature type="transmembrane region" description="Helical" evidence="7">
    <location>
        <begin position="493"/>
        <end position="513"/>
    </location>
</feature>
<evidence type="ECO:0000259" key="8">
    <source>
        <dbReference type="Pfam" id="PF02554"/>
    </source>
</evidence>
<evidence type="ECO:0000256" key="6">
    <source>
        <dbReference type="ARBA" id="ARBA00023136"/>
    </source>
</evidence>
<comment type="subcellular location">
    <subcellularLocation>
        <location evidence="1">Cell membrane</location>
        <topology evidence="1">Multi-pass membrane protein</topology>
    </subcellularLocation>
</comment>
<keyword evidence="3" id="KW-1003">Cell membrane</keyword>
<organism evidence="9 10">
    <name type="scientific">Seongchinamella sediminis</name>
    <dbReference type="NCBI Taxonomy" id="2283635"/>
    <lineage>
        <taxon>Bacteria</taxon>
        <taxon>Pseudomonadati</taxon>
        <taxon>Pseudomonadota</taxon>
        <taxon>Gammaproteobacteria</taxon>
        <taxon>Cellvibrionales</taxon>
        <taxon>Halieaceae</taxon>
        <taxon>Seongchinamella</taxon>
    </lineage>
</organism>
<dbReference type="PANTHER" id="PTHR30252:SF0">
    <property type="entry name" value="PEPTIDE TRANSPORTER CSTA"/>
    <property type="match status" value="1"/>
</dbReference>
<keyword evidence="5 7" id="KW-1133">Transmembrane helix</keyword>
<dbReference type="GO" id="GO:0005886">
    <property type="term" value="C:plasma membrane"/>
    <property type="evidence" value="ECO:0007669"/>
    <property type="project" value="UniProtKB-SubCell"/>
</dbReference>
<feature type="transmembrane region" description="Helical" evidence="7">
    <location>
        <begin position="394"/>
        <end position="414"/>
    </location>
</feature>
<protein>
    <submittedName>
        <fullName evidence="9">Carbon starvation protein A</fullName>
    </submittedName>
</protein>
<feature type="domain" description="CstA N-terminal" evidence="8">
    <location>
        <begin position="3"/>
        <end position="347"/>
    </location>
</feature>
<reference evidence="9 10" key="1">
    <citation type="submission" date="2018-07" db="EMBL/GenBank/DDBJ databases">
        <title>Halioglobus sp. genome submission.</title>
        <authorList>
            <person name="Ye M.-Q."/>
            <person name="Du Z.-J."/>
        </authorList>
    </citation>
    <scope>NUCLEOTIDE SEQUENCE [LARGE SCALE GENOMIC DNA]</scope>
    <source>
        <strain evidence="9 10">U0301</strain>
    </source>
</reference>
<proteinExistence type="inferred from homology"/>
<feature type="transmembrane region" description="Helical" evidence="7">
    <location>
        <begin position="183"/>
        <end position="203"/>
    </location>
</feature>
<dbReference type="Pfam" id="PF02554">
    <property type="entry name" value="CstA"/>
    <property type="match status" value="2"/>
</dbReference>
<keyword evidence="4 7" id="KW-0812">Transmembrane</keyword>
<evidence type="ECO:0000256" key="1">
    <source>
        <dbReference type="ARBA" id="ARBA00004651"/>
    </source>
</evidence>
<evidence type="ECO:0000256" key="7">
    <source>
        <dbReference type="SAM" id="Phobius"/>
    </source>
</evidence>
<feature type="transmembrane region" description="Helical" evidence="7">
    <location>
        <begin position="62"/>
        <end position="80"/>
    </location>
</feature>
<dbReference type="Proteomes" id="UP000265509">
    <property type="component" value="Unassembled WGS sequence"/>
</dbReference>
<comment type="caution">
    <text evidence="9">The sequence shown here is derived from an EMBL/GenBank/DDBJ whole genome shotgun (WGS) entry which is preliminary data.</text>
</comment>
<feature type="domain" description="CstA N-terminal" evidence="8">
    <location>
        <begin position="367"/>
        <end position="509"/>
    </location>
</feature>
<name>A0A3L7DXD9_9GAMM</name>
<keyword evidence="6 7" id="KW-0472">Membrane</keyword>
<dbReference type="OrthoDB" id="9761224at2"/>
<evidence type="ECO:0000313" key="9">
    <source>
        <dbReference type="EMBL" id="RLQ21836.1"/>
    </source>
</evidence>
<evidence type="ECO:0000256" key="4">
    <source>
        <dbReference type="ARBA" id="ARBA00022692"/>
    </source>
</evidence>
<evidence type="ECO:0000256" key="5">
    <source>
        <dbReference type="ARBA" id="ARBA00022989"/>
    </source>
</evidence>
<feature type="transmembrane region" description="Helical" evidence="7">
    <location>
        <begin position="435"/>
        <end position="456"/>
    </location>
</feature>
<accession>A0A3L7DXD9</accession>
<feature type="transmembrane region" description="Helical" evidence="7">
    <location>
        <begin position="326"/>
        <end position="353"/>
    </location>
</feature>
<feature type="transmembrane region" description="Helical" evidence="7">
    <location>
        <begin position="223"/>
        <end position="244"/>
    </location>
</feature>
<sequence>MSSLMVLALGIAGMCFGWFVYSRYVARHIYQLDPDFVTPAHSLNDGVDYVPTNRYVLWGHHFTSVAGAAPIVGPAIAVYWGWLPAVLWVTIGTVFFAGVHDFGALWASSRHQGKSMGSLSEEVIGTRTRKLFMVVIFLVLLMVNAVFGVIIANSLVNTPGAVFPAWAAIAVALVVGQLLNRKLIGLGLLTIIGVVALYGSIFIGSNMPLALPDHLLGMEPRPAWIVILFVYAAIASMLPVWALLQPRDYINGIQLALGLLLLYGAVVVAMPDLSAPMLNDRLTEDAPSIVPLLFVTIACGAVSGFHGIVASGTSSKQLDRETDARFVGYLGAIGEGSLALITIIAVSGATMAATLDEWHSLYDHFGAGGAGAFVEGGAQLIHQSWGMSLDFGKTLLAVMLVLFAGTTMDSGVRLQRYIIQEWGDIYKLPLLHNNVLATLIAVGACLLVAFGAGGSSGQGGMIIWPLFGSTNQILASLTLLVLSVYLHKLGRPAWVTLIPMLLVLVMAFLAALIKLKDFYDDGNWLLVAIDAAVIVTTVLVILEAIAALRHWKEAKKAGLGFG</sequence>
<dbReference type="PANTHER" id="PTHR30252">
    <property type="entry name" value="INNER MEMBRANE PEPTIDE TRANSPORTER"/>
    <property type="match status" value="1"/>
</dbReference>
<feature type="transmembrane region" description="Helical" evidence="7">
    <location>
        <begin position="525"/>
        <end position="548"/>
    </location>
</feature>
<dbReference type="AlphaFoldDB" id="A0A3L7DXD9"/>
<feature type="transmembrane region" description="Helical" evidence="7">
    <location>
        <begin position="131"/>
        <end position="152"/>
    </location>
</feature>
<dbReference type="RefSeq" id="WP_117954543.1">
    <property type="nucleotide sequence ID" value="NZ_QRAN01000010.1"/>
</dbReference>
<feature type="transmembrane region" description="Helical" evidence="7">
    <location>
        <begin position="249"/>
        <end position="269"/>
    </location>
</feature>
<evidence type="ECO:0000313" key="10">
    <source>
        <dbReference type="Proteomes" id="UP000265509"/>
    </source>
</evidence>
<dbReference type="InterPro" id="IPR051605">
    <property type="entry name" value="CstA"/>
</dbReference>
<dbReference type="InterPro" id="IPR003706">
    <property type="entry name" value="CstA_N"/>
</dbReference>